<accession>A0A858RMF7</accession>
<name>A0A858RMF7_9BACT</name>
<feature type="region of interest" description="Disordered" evidence="1">
    <location>
        <begin position="28"/>
        <end position="51"/>
    </location>
</feature>
<dbReference type="AlphaFoldDB" id="A0A858RMF7"/>
<reference evidence="2 3" key="1">
    <citation type="submission" date="2020-04" db="EMBL/GenBank/DDBJ databases">
        <title>Luteolibacter sp. G-1-1-1 isolated from soil.</title>
        <authorList>
            <person name="Dahal R.H."/>
        </authorList>
    </citation>
    <scope>NUCLEOTIDE SEQUENCE [LARGE SCALE GENOMIC DNA]</scope>
    <source>
        <strain evidence="2 3">G-1-1-1</strain>
    </source>
</reference>
<dbReference type="RefSeq" id="WP_169456438.1">
    <property type="nucleotide sequence ID" value="NZ_CP051774.1"/>
</dbReference>
<evidence type="ECO:0000313" key="2">
    <source>
        <dbReference type="EMBL" id="QJE98012.1"/>
    </source>
</evidence>
<dbReference type="KEGG" id="luo:HHL09_20205"/>
<evidence type="ECO:0000256" key="1">
    <source>
        <dbReference type="SAM" id="MobiDB-lite"/>
    </source>
</evidence>
<evidence type="ECO:0000313" key="3">
    <source>
        <dbReference type="Proteomes" id="UP000501812"/>
    </source>
</evidence>
<sequence length="51" mass="5328">MSFRSILTACIALGVLVLVSKHKERAAATANQNPWGARGTATSAEKVGTQD</sequence>
<keyword evidence="3" id="KW-1185">Reference proteome</keyword>
<proteinExistence type="predicted"/>
<protein>
    <submittedName>
        <fullName evidence="2">Uncharacterized protein</fullName>
    </submittedName>
</protein>
<organism evidence="2 3">
    <name type="scientific">Luteolibacter luteus</name>
    <dbReference type="NCBI Taxonomy" id="2728835"/>
    <lineage>
        <taxon>Bacteria</taxon>
        <taxon>Pseudomonadati</taxon>
        <taxon>Verrucomicrobiota</taxon>
        <taxon>Verrucomicrobiia</taxon>
        <taxon>Verrucomicrobiales</taxon>
        <taxon>Verrucomicrobiaceae</taxon>
        <taxon>Luteolibacter</taxon>
    </lineage>
</organism>
<gene>
    <name evidence="2" type="ORF">HHL09_20205</name>
</gene>
<dbReference type="EMBL" id="CP051774">
    <property type="protein sequence ID" value="QJE98012.1"/>
    <property type="molecule type" value="Genomic_DNA"/>
</dbReference>
<dbReference type="Proteomes" id="UP000501812">
    <property type="component" value="Chromosome"/>
</dbReference>